<name>A0A6J7V967_9ZZZZ</name>
<dbReference type="PANTHER" id="PTHR19353:SF19">
    <property type="entry name" value="DELTA(5) FATTY ACID DESATURASE C-RELATED"/>
    <property type="match status" value="1"/>
</dbReference>
<dbReference type="EMBL" id="CAEZXY010000008">
    <property type="protein sequence ID" value="CAB4697843.1"/>
    <property type="molecule type" value="Genomic_DNA"/>
</dbReference>
<evidence type="ECO:0000313" key="3">
    <source>
        <dbReference type="EMBL" id="CAB4338887.1"/>
    </source>
</evidence>
<dbReference type="EMBL" id="CAFBNJ010000003">
    <property type="protein sequence ID" value="CAB4939825.1"/>
    <property type="molecule type" value="Genomic_DNA"/>
</dbReference>
<dbReference type="PANTHER" id="PTHR19353">
    <property type="entry name" value="FATTY ACID DESATURASE 2"/>
    <property type="match status" value="1"/>
</dbReference>
<dbReference type="EMBL" id="CAESAL010000021">
    <property type="protein sequence ID" value="CAB4338887.1"/>
    <property type="molecule type" value="Genomic_DNA"/>
</dbReference>
<evidence type="ECO:0000313" key="4">
    <source>
        <dbReference type="EMBL" id="CAB4370756.1"/>
    </source>
</evidence>
<keyword evidence="1" id="KW-1133">Transmembrane helix</keyword>
<keyword evidence="1" id="KW-0812">Transmembrane</keyword>
<feature type="transmembrane region" description="Helical" evidence="1">
    <location>
        <begin position="188"/>
        <end position="214"/>
    </location>
</feature>
<reference evidence="9" key="1">
    <citation type="submission" date="2020-05" db="EMBL/GenBank/DDBJ databases">
        <authorList>
            <person name="Chiriac C."/>
            <person name="Salcher M."/>
            <person name="Ghai R."/>
            <person name="Kavagutti S V."/>
        </authorList>
    </citation>
    <scope>NUCLEOTIDE SEQUENCE</scope>
</reference>
<dbReference type="AlphaFoldDB" id="A0A6J7V967"/>
<gene>
    <name evidence="5" type="ORF">UFOPK1762_01148</name>
    <name evidence="6" type="ORF">UFOPK1906_00090</name>
    <name evidence="7" type="ORF">UFOPK2624_00359</name>
    <name evidence="3" type="ORF">UFOPK3331_00805</name>
    <name evidence="8" type="ORF">UFOPK3785_00103</name>
    <name evidence="4" type="ORF">UFOPK4201_00407</name>
    <name evidence="9" type="ORF">UFOPK4371_00396</name>
</gene>
<sequence>MTDNDRRLALRDERAKAAPYWGAVEPRIILTFLFFSAAWVAVIVLGINGTIPLWAGLLLNTVIASTFYMPMHEATHGNIWGQTAKGKWVEDLIGMLCAIPLGFSYKAHRPSHMRHHAHTNDPQRDPDYHTAGPMWIVLRSWYAQVLMLTFLPLFAFVPAARRLVPQSVLRSMAGDAGNKKSGLIQLRFWFFSTLVLFVAFLTGYGWAALLLWFIPSRLQGLWLLTVFAWFPHHPATKVGRYVDTRVAVFAGSRFLIRGHDHHAVHHLFPRVPHYRLRRLWSDIADDMVTKGVRSEGRALDATGPIVW</sequence>
<accession>A0A6J7V967</accession>
<keyword evidence="1" id="KW-0472">Membrane</keyword>
<evidence type="ECO:0000259" key="2">
    <source>
        <dbReference type="Pfam" id="PF00487"/>
    </source>
</evidence>
<evidence type="ECO:0000313" key="9">
    <source>
        <dbReference type="EMBL" id="CAB5074930.1"/>
    </source>
</evidence>
<protein>
    <submittedName>
        <fullName evidence="9">Unannotated protein</fullName>
    </submittedName>
</protein>
<proteinExistence type="predicted"/>
<dbReference type="InterPro" id="IPR012171">
    <property type="entry name" value="Fatty_acid_desaturase"/>
</dbReference>
<dbReference type="GO" id="GO:0016717">
    <property type="term" value="F:oxidoreductase activity, acting on paired donors, with oxidation of a pair of donors resulting in the reduction of molecular oxygen to two molecules of water"/>
    <property type="evidence" value="ECO:0007669"/>
    <property type="project" value="TreeGrafter"/>
</dbReference>
<evidence type="ECO:0000313" key="8">
    <source>
        <dbReference type="EMBL" id="CAB4939825.1"/>
    </source>
</evidence>
<dbReference type="EMBL" id="CAFBRD010000013">
    <property type="protein sequence ID" value="CAB5074930.1"/>
    <property type="molecule type" value="Genomic_DNA"/>
</dbReference>
<evidence type="ECO:0000313" key="5">
    <source>
        <dbReference type="EMBL" id="CAB4588029.1"/>
    </source>
</evidence>
<dbReference type="GO" id="GO:0016020">
    <property type="term" value="C:membrane"/>
    <property type="evidence" value="ECO:0007669"/>
    <property type="project" value="TreeGrafter"/>
</dbReference>
<evidence type="ECO:0000313" key="7">
    <source>
        <dbReference type="EMBL" id="CAB4697843.1"/>
    </source>
</evidence>
<dbReference type="InterPro" id="IPR005804">
    <property type="entry name" value="FA_desaturase_dom"/>
</dbReference>
<feature type="transmembrane region" description="Helical" evidence="1">
    <location>
        <begin position="28"/>
        <end position="47"/>
    </location>
</feature>
<feature type="transmembrane region" description="Helical" evidence="1">
    <location>
        <begin position="141"/>
        <end position="160"/>
    </location>
</feature>
<organism evidence="9">
    <name type="scientific">freshwater metagenome</name>
    <dbReference type="NCBI Taxonomy" id="449393"/>
    <lineage>
        <taxon>unclassified sequences</taxon>
        <taxon>metagenomes</taxon>
        <taxon>ecological metagenomes</taxon>
    </lineage>
</organism>
<feature type="domain" description="Fatty acid desaturase" evidence="2">
    <location>
        <begin position="51"/>
        <end position="289"/>
    </location>
</feature>
<evidence type="ECO:0000256" key="1">
    <source>
        <dbReference type="SAM" id="Phobius"/>
    </source>
</evidence>
<evidence type="ECO:0000313" key="6">
    <source>
        <dbReference type="EMBL" id="CAB4611803.1"/>
    </source>
</evidence>
<dbReference type="GO" id="GO:0008610">
    <property type="term" value="P:lipid biosynthetic process"/>
    <property type="evidence" value="ECO:0007669"/>
    <property type="project" value="UniProtKB-ARBA"/>
</dbReference>
<dbReference type="EMBL" id="CAEZTY010000041">
    <property type="protein sequence ID" value="CAB4588029.1"/>
    <property type="molecule type" value="Genomic_DNA"/>
</dbReference>
<dbReference type="EMBL" id="CAEZVC010000002">
    <property type="protein sequence ID" value="CAB4611803.1"/>
    <property type="molecule type" value="Genomic_DNA"/>
</dbReference>
<dbReference type="EMBL" id="CAEUNJ010000012">
    <property type="protein sequence ID" value="CAB4370756.1"/>
    <property type="molecule type" value="Genomic_DNA"/>
</dbReference>
<dbReference type="Pfam" id="PF00487">
    <property type="entry name" value="FA_desaturase"/>
    <property type="match status" value="1"/>
</dbReference>